<organism evidence="9 10">
    <name type="scientific">Neogobius melanostomus</name>
    <name type="common">round goby</name>
    <dbReference type="NCBI Taxonomy" id="47308"/>
    <lineage>
        <taxon>Eukaryota</taxon>
        <taxon>Metazoa</taxon>
        <taxon>Chordata</taxon>
        <taxon>Craniata</taxon>
        <taxon>Vertebrata</taxon>
        <taxon>Euteleostomi</taxon>
        <taxon>Actinopterygii</taxon>
        <taxon>Neopterygii</taxon>
        <taxon>Teleostei</taxon>
        <taxon>Neoteleostei</taxon>
        <taxon>Acanthomorphata</taxon>
        <taxon>Gobiaria</taxon>
        <taxon>Gobiiformes</taxon>
        <taxon>Gobioidei</taxon>
        <taxon>Gobiidae</taxon>
        <taxon>Benthophilinae</taxon>
        <taxon>Neogobiini</taxon>
        <taxon>Neogobius</taxon>
    </lineage>
</organism>
<reference evidence="9" key="1">
    <citation type="submission" date="2025-08" db="UniProtKB">
        <authorList>
            <consortium name="Ensembl"/>
        </authorList>
    </citation>
    <scope>IDENTIFICATION</scope>
</reference>
<evidence type="ECO:0000256" key="7">
    <source>
        <dbReference type="ARBA" id="ARBA00038868"/>
    </source>
</evidence>
<sequence length="99" mass="10516">MPTVVSEVNVTIIPSEVCNTYYVGRIRDAMFCAGKEQGGADACQGDSGGPLSCFNGSRYELAGLISWGVGCGRAKMPGVYTKTQSFVPWISDVITSNQL</sequence>
<keyword evidence="4" id="KW-0378">Hydrolase</keyword>
<dbReference type="AlphaFoldDB" id="A0A8C6V7X5"/>
<keyword evidence="2" id="KW-0964">Secreted</keyword>
<dbReference type="Gene3D" id="2.40.10.10">
    <property type="entry name" value="Trypsin-like serine proteases"/>
    <property type="match status" value="1"/>
</dbReference>
<dbReference type="PANTHER" id="PTHR24264">
    <property type="entry name" value="TRYPSIN-RELATED"/>
    <property type="match status" value="1"/>
</dbReference>
<keyword evidence="5" id="KW-0720">Serine protease</keyword>
<feature type="domain" description="Peptidase S1" evidence="8">
    <location>
        <begin position="1"/>
        <end position="95"/>
    </location>
</feature>
<dbReference type="GO" id="GO:0006508">
    <property type="term" value="P:proteolysis"/>
    <property type="evidence" value="ECO:0007669"/>
    <property type="project" value="UniProtKB-KW"/>
</dbReference>
<dbReference type="PANTHER" id="PTHR24264:SF65">
    <property type="entry name" value="SRCR DOMAIN-CONTAINING PROTEIN"/>
    <property type="match status" value="1"/>
</dbReference>
<dbReference type="CDD" id="cd00190">
    <property type="entry name" value="Tryp_SPc"/>
    <property type="match status" value="1"/>
</dbReference>
<reference evidence="9" key="2">
    <citation type="submission" date="2025-09" db="UniProtKB">
        <authorList>
            <consortium name="Ensembl"/>
        </authorList>
    </citation>
    <scope>IDENTIFICATION</scope>
</reference>
<dbReference type="InterPro" id="IPR050127">
    <property type="entry name" value="Serine_Proteases_S1"/>
</dbReference>
<keyword evidence="3" id="KW-0645">Protease</keyword>
<protein>
    <recommendedName>
        <fullName evidence="7">trypsin</fullName>
        <ecNumber evidence="7">3.4.21.4</ecNumber>
    </recommendedName>
</protein>
<evidence type="ECO:0000256" key="1">
    <source>
        <dbReference type="ARBA" id="ARBA00004239"/>
    </source>
</evidence>
<keyword evidence="10" id="KW-1185">Reference proteome</keyword>
<evidence type="ECO:0000256" key="5">
    <source>
        <dbReference type="ARBA" id="ARBA00022825"/>
    </source>
</evidence>
<evidence type="ECO:0000256" key="3">
    <source>
        <dbReference type="ARBA" id="ARBA00022670"/>
    </source>
</evidence>
<dbReference type="InterPro" id="IPR043504">
    <property type="entry name" value="Peptidase_S1_PA_chymotrypsin"/>
</dbReference>
<dbReference type="InterPro" id="IPR033116">
    <property type="entry name" value="TRYPSIN_SER"/>
</dbReference>
<dbReference type="PROSITE" id="PS50240">
    <property type="entry name" value="TRYPSIN_DOM"/>
    <property type="match status" value="1"/>
</dbReference>
<proteinExistence type="predicted"/>
<evidence type="ECO:0000256" key="4">
    <source>
        <dbReference type="ARBA" id="ARBA00022801"/>
    </source>
</evidence>
<dbReference type="GO" id="GO:0005615">
    <property type="term" value="C:extracellular space"/>
    <property type="evidence" value="ECO:0007669"/>
    <property type="project" value="TreeGrafter"/>
</dbReference>
<evidence type="ECO:0000256" key="6">
    <source>
        <dbReference type="ARBA" id="ARBA00036320"/>
    </source>
</evidence>
<dbReference type="EC" id="3.4.21.4" evidence="7"/>
<evidence type="ECO:0000256" key="2">
    <source>
        <dbReference type="ARBA" id="ARBA00022525"/>
    </source>
</evidence>
<evidence type="ECO:0000313" key="10">
    <source>
        <dbReference type="Proteomes" id="UP000694523"/>
    </source>
</evidence>
<evidence type="ECO:0000313" key="9">
    <source>
        <dbReference type="Ensembl" id="ENSNMLP00000044166.1"/>
    </source>
</evidence>
<comment type="subcellular location">
    <subcellularLocation>
        <location evidence="1">Secreted</location>
        <location evidence="1">Extracellular space</location>
    </subcellularLocation>
</comment>
<dbReference type="Ensembl" id="ENSNMLT00000049021.1">
    <property type="protein sequence ID" value="ENSNMLP00000044166.1"/>
    <property type="gene ID" value="ENSNMLG00000026744.1"/>
</dbReference>
<dbReference type="SUPFAM" id="SSF50494">
    <property type="entry name" value="Trypsin-like serine proteases"/>
    <property type="match status" value="1"/>
</dbReference>
<name>A0A8C6V7X5_9GOBI</name>
<accession>A0A8C6V7X5</accession>
<dbReference type="GO" id="GO:0004252">
    <property type="term" value="F:serine-type endopeptidase activity"/>
    <property type="evidence" value="ECO:0007669"/>
    <property type="project" value="UniProtKB-EC"/>
</dbReference>
<comment type="catalytic activity">
    <reaction evidence="6">
        <text>Preferential cleavage: Arg-|-Xaa, Lys-|-Xaa.</text>
        <dbReference type="EC" id="3.4.21.4"/>
    </reaction>
</comment>
<dbReference type="InterPro" id="IPR001254">
    <property type="entry name" value="Trypsin_dom"/>
</dbReference>
<dbReference type="InterPro" id="IPR009003">
    <property type="entry name" value="Peptidase_S1_PA"/>
</dbReference>
<dbReference type="Pfam" id="PF00089">
    <property type="entry name" value="Trypsin"/>
    <property type="match status" value="1"/>
</dbReference>
<evidence type="ECO:0000259" key="8">
    <source>
        <dbReference type="PROSITE" id="PS50240"/>
    </source>
</evidence>
<dbReference type="Proteomes" id="UP000694523">
    <property type="component" value="Unplaced"/>
</dbReference>
<dbReference type="PROSITE" id="PS00135">
    <property type="entry name" value="TRYPSIN_SER"/>
    <property type="match status" value="1"/>
</dbReference>